<evidence type="ECO:0000256" key="3">
    <source>
        <dbReference type="ARBA" id="ARBA00005133"/>
    </source>
</evidence>
<dbReference type="Proteomes" id="UP001431572">
    <property type="component" value="Chromosome 1"/>
</dbReference>
<evidence type="ECO:0000256" key="2">
    <source>
        <dbReference type="ARBA" id="ARBA00004496"/>
    </source>
</evidence>
<dbReference type="InterPro" id="IPR006063">
    <property type="entry name" value="HisA_bact_arch"/>
</dbReference>
<protein>
    <recommendedName>
        <fullName evidence="6 12">1-(5-phosphoribosyl)-5-[(5-phosphoribosylamino)methylideneamino] imidazole-4-carboxamide isomerase</fullName>
        <ecNumber evidence="5 12">5.3.1.16</ecNumber>
    </recommendedName>
    <alternativeName>
        <fullName evidence="11 12">Phosphoribosylformimino-5-aminoimidazole carboxamide ribotide isomerase</fullName>
    </alternativeName>
</protein>
<dbReference type="Proteomes" id="UP000521676">
    <property type="component" value="Unassembled WGS sequence"/>
</dbReference>
<keyword evidence="9 12" id="KW-0368">Histidine biosynthesis</keyword>
<reference evidence="15 17" key="1">
    <citation type="submission" date="2020-06" db="EMBL/GenBank/DDBJ databases">
        <title>Anoxygenic phototrophic Chloroflexota member uses a Type I reaction center.</title>
        <authorList>
            <person name="Tsuji J.M."/>
            <person name="Shaw N.A."/>
            <person name="Nagashima S."/>
            <person name="Venkiteswaran J."/>
            <person name="Schiff S.L."/>
            <person name="Hanada S."/>
            <person name="Tank M."/>
            <person name="Neufeld J.D."/>
        </authorList>
    </citation>
    <scope>NUCLEOTIDE SEQUENCE [LARGE SCALE GENOMIC DNA]</scope>
    <source>
        <strain evidence="15">L227-S17</strain>
    </source>
</reference>
<keyword evidence="10 12" id="KW-0413">Isomerase</keyword>
<dbReference type="Pfam" id="PF00977">
    <property type="entry name" value="His_biosynth"/>
    <property type="match status" value="1"/>
</dbReference>
<dbReference type="RefSeq" id="WP_341467401.1">
    <property type="nucleotide sequence ID" value="NZ_CP128399.1"/>
</dbReference>
<dbReference type="InterPro" id="IPR044524">
    <property type="entry name" value="Isoase_HisA-like"/>
</dbReference>
<sequence length="233" mass="25149">MLIIPAIDLKDGKCVRLYQGDYSQVTVFNDDPVEVAVQWREQGAQYLHLVDLDGAKAGKPVNLPIVERIIAASGLPVELGGGIRDEAIVEEVLGAGVERVVLGTVALRNTELAERLCRRWGERIVIGIDARNGLVAVEGWTETSDVAATLLATEMARRGAARFIYTDISRDGTLTEPNYEALRDFMAAAQKPVIASGGVAKAEHIAKLRETGAEGVIIGKALYTNDLKLSEIL</sequence>
<dbReference type="FunFam" id="3.20.20.70:FF:000009">
    <property type="entry name" value="1-(5-phosphoribosyl)-5-[(5-phosphoribosylamino)methylideneamino] imidazole-4-carboxamide isomerase"/>
    <property type="match status" value="1"/>
</dbReference>
<evidence type="ECO:0000256" key="7">
    <source>
        <dbReference type="ARBA" id="ARBA00022490"/>
    </source>
</evidence>
<evidence type="ECO:0000313" key="17">
    <source>
        <dbReference type="Proteomes" id="UP000521676"/>
    </source>
</evidence>
<name>A0A8T7M1Q7_9CHLR</name>
<evidence type="ECO:0000313" key="18">
    <source>
        <dbReference type="Proteomes" id="UP001431572"/>
    </source>
</evidence>
<dbReference type="GO" id="GO:0000105">
    <property type="term" value="P:L-histidine biosynthetic process"/>
    <property type="evidence" value="ECO:0007669"/>
    <property type="project" value="UniProtKB-UniRule"/>
</dbReference>
<evidence type="ECO:0000256" key="4">
    <source>
        <dbReference type="ARBA" id="ARBA00009667"/>
    </source>
</evidence>
<comment type="catalytic activity">
    <reaction evidence="1 12 14">
        <text>1-(5-phospho-beta-D-ribosyl)-5-[(5-phospho-beta-D-ribosylamino)methylideneamino]imidazole-4-carboxamide = 5-[(5-phospho-1-deoxy-D-ribulos-1-ylimino)methylamino]-1-(5-phospho-beta-D-ribosyl)imidazole-4-carboxamide</text>
        <dbReference type="Rhea" id="RHEA:15469"/>
        <dbReference type="ChEBI" id="CHEBI:58435"/>
        <dbReference type="ChEBI" id="CHEBI:58525"/>
        <dbReference type="EC" id="5.3.1.16"/>
    </reaction>
</comment>
<keyword evidence="18" id="KW-1185">Reference proteome</keyword>
<dbReference type="AlphaFoldDB" id="A0A8T7M1Q7"/>
<reference evidence="16" key="2">
    <citation type="journal article" date="2024" name="Nature">
        <title>Anoxygenic phototroph of the Chloroflexota uses a type I reaction centre.</title>
        <authorList>
            <person name="Tsuji J.M."/>
            <person name="Shaw N.A."/>
            <person name="Nagashima S."/>
            <person name="Venkiteswaran J.J."/>
            <person name="Schiff S.L."/>
            <person name="Watanabe T."/>
            <person name="Fukui M."/>
            <person name="Hanada S."/>
            <person name="Tank M."/>
            <person name="Neufeld J.D."/>
        </authorList>
    </citation>
    <scope>NUCLEOTIDE SEQUENCE</scope>
    <source>
        <strain evidence="16">L227-S17</strain>
    </source>
</reference>
<dbReference type="CDD" id="cd04732">
    <property type="entry name" value="HisA"/>
    <property type="match status" value="1"/>
</dbReference>
<evidence type="ECO:0000256" key="11">
    <source>
        <dbReference type="ARBA" id="ARBA00030547"/>
    </source>
</evidence>
<dbReference type="EC" id="5.3.1.16" evidence="5 12"/>
<comment type="pathway">
    <text evidence="3 12 14">Amino-acid biosynthesis; L-histidine biosynthesis; L-histidine from 5-phospho-alpha-D-ribose 1-diphosphate: step 4/9.</text>
</comment>
<evidence type="ECO:0000256" key="13">
    <source>
        <dbReference type="RuleBase" id="RU003657"/>
    </source>
</evidence>
<comment type="similarity">
    <text evidence="4 12 13">Belongs to the HisA/HisF family.</text>
</comment>
<keyword evidence="7 12" id="KW-0963">Cytoplasm</keyword>
<dbReference type="GO" id="GO:0003949">
    <property type="term" value="F:1-(5-phosphoribosyl)-5-[(5-phosphoribosylamino)methylideneamino]imidazole-4-carboxamide isomerase activity"/>
    <property type="evidence" value="ECO:0007669"/>
    <property type="project" value="UniProtKB-UniRule"/>
</dbReference>
<dbReference type="InterPro" id="IPR011060">
    <property type="entry name" value="RibuloseP-bd_barrel"/>
</dbReference>
<comment type="subcellular location">
    <subcellularLocation>
        <location evidence="2 12 14">Cytoplasm</location>
    </subcellularLocation>
</comment>
<dbReference type="SUPFAM" id="SSF51366">
    <property type="entry name" value="Ribulose-phoshate binding barrel"/>
    <property type="match status" value="1"/>
</dbReference>
<feature type="active site" description="Proton acceptor" evidence="12">
    <location>
        <position position="8"/>
    </location>
</feature>
<dbReference type="EMBL" id="CP128399">
    <property type="protein sequence ID" value="WJW65517.1"/>
    <property type="molecule type" value="Genomic_DNA"/>
</dbReference>
<evidence type="ECO:0000256" key="5">
    <source>
        <dbReference type="ARBA" id="ARBA00012550"/>
    </source>
</evidence>
<evidence type="ECO:0000313" key="16">
    <source>
        <dbReference type="EMBL" id="WJW65517.1"/>
    </source>
</evidence>
<organism evidence="15 17">
    <name type="scientific">Candidatus Chlorohelix allophototropha</name>
    <dbReference type="NCBI Taxonomy" id="3003348"/>
    <lineage>
        <taxon>Bacteria</taxon>
        <taxon>Bacillati</taxon>
        <taxon>Chloroflexota</taxon>
        <taxon>Chloroflexia</taxon>
        <taxon>Candidatus Chloroheliales</taxon>
        <taxon>Candidatus Chloroheliaceae</taxon>
        <taxon>Candidatus Chlorohelix</taxon>
    </lineage>
</organism>
<accession>A0A8T7M1Q7</accession>
<evidence type="ECO:0000256" key="8">
    <source>
        <dbReference type="ARBA" id="ARBA00022605"/>
    </source>
</evidence>
<evidence type="ECO:0000256" key="12">
    <source>
        <dbReference type="HAMAP-Rule" id="MF_01014"/>
    </source>
</evidence>
<dbReference type="InterPro" id="IPR013785">
    <property type="entry name" value="Aldolase_TIM"/>
</dbReference>
<keyword evidence="8 12" id="KW-0028">Amino-acid biosynthesis</keyword>
<dbReference type="InterPro" id="IPR023016">
    <property type="entry name" value="HisA/PriA"/>
</dbReference>
<feature type="active site" description="Proton donor" evidence="12">
    <location>
        <position position="129"/>
    </location>
</feature>
<evidence type="ECO:0000256" key="9">
    <source>
        <dbReference type="ARBA" id="ARBA00023102"/>
    </source>
</evidence>
<evidence type="ECO:0000313" key="15">
    <source>
        <dbReference type="EMBL" id="NWJ46139.1"/>
    </source>
</evidence>
<dbReference type="NCBIfam" id="TIGR00007">
    <property type="entry name" value="1-(5-phosphoribosyl)-5-[(5-phosphoribosylamino)methylideneamino]imidazole-4-carboxamide isomerase"/>
    <property type="match status" value="1"/>
</dbReference>
<dbReference type="PANTHER" id="PTHR43090:SF2">
    <property type="entry name" value="1-(5-PHOSPHORIBOSYL)-5-[(5-PHOSPHORIBOSYLAMINO)METHYLIDENEAMINO] IMIDAZOLE-4-CARBOXAMIDE ISOMERASE"/>
    <property type="match status" value="1"/>
</dbReference>
<dbReference type="EMBL" id="JACATZ010000001">
    <property type="protein sequence ID" value="NWJ46139.1"/>
    <property type="molecule type" value="Genomic_DNA"/>
</dbReference>
<dbReference type="PANTHER" id="PTHR43090">
    <property type="entry name" value="1-(5-PHOSPHORIBOSYL)-5-[(5-PHOSPHORIBOSYLAMINO)METHYLIDENEAMINO] IMIDAZOLE-4-CARBOXAMIDE ISOMERASE"/>
    <property type="match status" value="1"/>
</dbReference>
<dbReference type="Gene3D" id="3.20.20.70">
    <property type="entry name" value="Aldolase class I"/>
    <property type="match status" value="1"/>
</dbReference>
<proteinExistence type="inferred from homology"/>
<dbReference type="InterPro" id="IPR006062">
    <property type="entry name" value="His_biosynth"/>
</dbReference>
<dbReference type="HAMAP" id="MF_01014">
    <property type="entry name" value="HisA"/>
    <property type="match status" value="1"/>
</dbReference>
<dbReference type="GO" id="GO:0005737">
    <property type="term" value="C:cytoplasm"/>
    <property type="evidence" value="ECO:0007669"/>
    <property type="project" value="UniProtKB-SubCell"/>
</dbReference>
<dbReference type="GO" id="GO:0000162">
    <property type="term" value="P:L-tryptophan biosynthetic process"/>
    <property type="evidence" value="ECO:0007669"/>
    <property type="project" value="TreeGrafter"/>
</dbReference>
<evidence type="ECO:0000256" key="6">
    <source>
        <dbReference type="ARBA" id="ARBA00018464"/>
    </source>
</evidence>
<evidence type="ECO:0000256" key="10">
    <source>
        <dbReference type="ARBA" id="ARBA00023235"/>
    </source>
</evidence>
<evidence type="ECO:0000256" key="14">
    <source>
        <dbReference type="RuleBase" id="RU003658"/>
    </source>
</evidence>
<gene>
    <name evidence="12 15" type="primary">hisA</name>
    <name evidence="15" type="ORF">HXX08_09695</name>
    <name evidence="16" type="ORF">OZ401_001283</name>
</gene>
<evidence type="ECO:0000256" key="1">
    <source>
        <dbReference type="ARBA" id="ARBA00000901"/>
    </source>
</evidence>